<gene>
    <name evidence="6" type="ORF">BOX15_Mlig003246g1</name>
</gene>
<sequence>PTSDADLGDLVSRALRLEESSADDPEDQPYKSRYEARKLLNEAISIVDAEGLSSAVQTKAEGDSSSPDPEFESHSRQLRLLWLKVRLASNYLETDEASEGYRMLTALLEADNEGLQLNDGGTDQSGEVVVADSSSANRYLREAAVKVQLYNWLGCACCHLNRHADAIEFLQQAEAAFLRAKRLLAADESARAWDLSDLFPSAVKPANEKEEAASAPADSCSLESLHTKTLFYLAQAFGKADRPADSARYCQMTLNRQLALSDYAASEWAVNCAALSQYYLGVRDFARAHRCLCAASAVLAEAEAANPEAFAAHDPDSELQHNRASISRCWVKYAIALLEYSRDLAQHQLEDCRSEADYEDLFPSVEAGHHADKVAYVPAVNFEQARAIFLFAQRHLTSAKDFFRLDEHCTDHAELVRDHSRAFLHLLQFELDSDRRARMHKRRADMLRELLSQLSQQYYLLLCRQIRFELGETLVDLLDIKLSALESQAAAGQTPSPAAVAKANAIGRDAVTQFDLFVDSFRLPPPESRLPDRLEALDTRPVLLALFHSARVSARLPEPSRDRRLANLRRAEANYRQVSEYCERVPEAASVMSPELDLIRDMLALMPVKVQTVMDKFA</sequence>
<keyword evidence="5" id="KW-0206">Cytoskeleton</keyword>
<keyword evidence="7" id="KW-1185">Reference proteome</keyword>
<evidence type="ECO:0000256" key="1">
    <source>
        <dbReference type="ARBA" id="ARBA00004245"/>
    </source>
</evidence>
<dbReference type="PANTHER" id="PTHR46321">
    <property type="entry name" value="KIF1-BINDING PROTEIN"/>
    <property type="match status" value="1"/>
</dbReference>
<comment type="caution">
    <text evidence="6">The sequence shown here is derived from an EMBL/GenBank/DDBJ whole genome shotgun (WGS) entry which is preliminary data.</text>
</comment>
<dbReference type="AlphaFoldDB" id="A0A267GDN1"/>
<organism evidence="6 7">
    <name type="scientific">Macrostomum lignano</name>
    <dbReference type="NCBI Taxonomy" id="282301"/>
    <lineage>
        <taxon>Eukaryota</taxon>
        <taxon>Metazoa</taxon>
        <taxon>Spiralia</taxon>
        <taxon>Lophotrochozoa</taxon>
        <taxon>Platyhelminthes</taxon>
        <taxon>Rhabditophora</taxon>
        <taxon>Macrostomorpha</taxon>
        <taxon>Macrostomida</taxon>
        <taxon>Macrostomidae</taxon>
        <taxon>Macrostomum</taxon>
    </lineage>
</organism>
<evidence type="ECO:0000256" key="4">
    <source>
        <dbReference type="ARBA" id="ARBA00022490"/>
    </source>
</evidence>
<dbReference type="STRING" id="282301.A0A267GDN1"/>
<proteinExistence type="inferred from homology"/>
<comment type="similarity">
    <text evidence="2">Belongs to the KIF-binding protein family.</text>
</comment>
<protein>
    <recommendedName>
        <fullName evidence="3">KIF-binding protein</fullName>
    </recommendedName>
</protein>
<evidence type="ECO:0000256" key="5">
    <source>
        <dbReference type="ARBA" id="ARBA00023212"/>
    </source>
</evidence>
<accession>A0A267GDN1</accession>
<dbReference type="EMBL" id="NIVC01000416">
    <property type="protein sequence ID" value="PAA83484.1"/>
    <property type="molecule type" value="Genomic_DNA"/>
</dbReference>
<name>A0A267GDN1_9PLAT</name>
<reference evidence="6 7" key="1">
    <citation type="submission" date="2017-06" db="EMBL/GenBank/DDBJ databases">
        <title>A platform for efficient transgenesis in Macrostomum lignano, a flatworm model organism for stem cell research.</title>
        <authorList>
            <person name="Berezikov E."/>
        </authorList>
    </citation>
    <scope>NUCLEOTIDE SEQUENCE [LARGE SCALE GENOMIC DNA]</scope>
    <source>
        <strain evidence="6">DV1</strain>
        <tissue evidence="6">Whole organism</tissue>
    </source>
</reference>
<evidence type="ECO:0000313" key="6">
    <source>
        <dbReference type="EMBL" id="PAA83484.1"/>
    </source>
</evidence>
<dbReference type="GO" id="GO:0005856">
    <property type="term" value="C:cytoskeleton"/>
    <property type="evidence" value="ECO:0007669"/>
    <property type="project" value="UniProtKB-SubCell"/>
</dbReference>
<comment type="subcellular location">
    <subcellularLocation>
        <location evidence="1">Cytoplasm</location>
        <location evidence="1">Cytoskeleton</location>
    </subcellularLocation>
</comment>
<evidence type="ECO:0000256" key="2">
    <source>
        <dbReference type="ARBA" id="ARBA00010305"/>
    </source>
</evidence>
<keyword evidence="4" id="KW-0963">Cytoplasm</keyword>
<dbReference type="Proteomes" id="UP000215902">
    <property type="component" value="Unassembled WGS sequence"/>
</dbReference>
<dbReference type="Pfam" id="PF12309">
    <property type="entry name" value="KBP_C"/>
    <property type="match status" value="1"/>
</dbReference>
<dbReference type="OrthoDB" id="409897at2759"/>
<dbReference type="PANTHER" id="PTHR46321:SF1">
    <property type="entry name" value="KIF-BINDING PROTEIN"/>
    <property type="match status" value="1"/>
</dbReference>
<dbReference type="InterPro" id="IPR022083">
    <property type="entry name" value="KBP"/>
</dbReference>
<evidence type="ECO:0000256" key="3">
    <source>
        <dbReference type="ARBA" id="ARBA00016840"/>
    </source>
</evidence>
<feature type="non-terminal residue" evidence="6">
    <location>
        <position position="1"/>
    </location>
</feature>
<evidence type="ECO:0000313" key="7">
    <source>
        <dbReference type="Proteomes" id="UP000215902"/>
    </source>
</evidence>